<dbReference type="KEGG" id="csg:Cylst_3443"/>
<gene>
    <name evidence="1" type="ORF">Cylst_3443</name>
</gene>
<dbReference type="HOGENOM" id="CLU_146764_0_0_3"/>
<dbReference type="OrthoDB" id="4203511at2"/>
<dbReference type="RefSeq" id="WP_015208840.1">
    <property type="nucleotide sequence ID" value="NC_019757.1"/>
</dbReference>
<dbReference type="Proteomes" id="UP000010475">
    <property type="component" value="Chromosome"/>
</dbReference>
<evidence type="ECO:0000313" key="1">
    <source>
        <dbReference type="EMBL" id="AFZ25592.1"/>
    </source>
</evidence>
<evidence type="ECO:0000313" key="2">
    <source>
        <dbReference type="Proteomes" id="UP000010475"/>
    </source>
</evidence>
<organism evidence="1 2">
    <name type="scientific">Cylindrospermum stagnale PCC 7417</name>
    <dbReference type="NCBI Taxonomy" id="56107"/>
    <lineage>
        <taxon>Bacteria</taxon>
        <taxon>Bacillati</taxon>
        <taxon>Cyanobacteriota</taxon>
        <taxon>Cyanophyceae</taxon>
        <taxon>Nostocales</taxon>
        <taxon>Nostocaceae</taxon>
        <taxon>Cylindrospermum</taxon>
    </lineage>
</organism>
<keyword evidence="2" id="KW-1185">Reference proteome</keyword>
<name>K9X1I7_9NOST</name>
<reference evidence="1 2" key="1">
    <citation type="submission" date="2012-06" db="EMBL/GenBank/DDBJ databases">
        <title>Finished chromosome of genome of Cylindrospermum stagnale PCC 7417.</title>
        <authorList>
            <consortium name="US DOE Joint Genome Institute"/>
            <person name="Gugger M."/>
            <person name="Coursin T."/>
            <person name="Rippka R."/>
            <person name="Tandeau De Marsac N."/>
            <person name="Huntemann M."/>
            <person name="Wei C.-L."/>
            <person name="Han J."/>
            <person name="Detter J.C."/>
            <person name="Han C."/>
            <person name="Tapia R."/>
            <person name="Chen A."/>
            <person name="Kyrpides N."/>
            <person name="Mavromatis K."/>
            <person name="Markowitz V."/>
            <person name="Szeto E."/>
            <person name="Ivanova N."/>
            <person name="Pagani I."/>
            <person name="Pati A."/>
            <person name="Goodwin L."/>
            <person name="Nordberg H.P."/>
            <person name="Cantor M.N."/>
            <person name="Hua S.X."/>
            <person name="Woyke T."/>
            <person name="Kerfeld C.A."/>
        </authorList>
    </citation>
    <scope>NUCLEOTIDE SEQUENCE [LARGE SCALE GENOMIC DNA]</scope>
    <source>
        <strain evidence="1 2">PCC 7417</strain>
    </source>
</reference>
<sequence length="106" mass="11835">MTTAVKGCNNLSNAFVSIVNVENPANSRVVSPGKDDRLYAWISQHKEKPLSVHTKIGRCIIWDSDWKILGQWDNDSSSFVLAELKSSPKDYLLEINSEGRIAVFAL</sequence>
<dbReference type="eggNOG" id="ENOG50343YB">
    <property type="taxonomic scope" value="Bacteria"/>
</dbReference>
<dbReference type="EMBL" id="CP003642">
    <property type="protein sequence ID" value="AFZ25592.1"/>
    <property type="molecule type" value="Genomic_DNA"/>
</dbReference>
<proteinExistence type="predicted"/>
<protein>
    <submittedName>
        <fullName evidence="1">Uncharacterized protein</fullName>
    </submittedName>
</protein>
<dbReference type="AlphaFoldDB" id="K9X1I7"/>
<accession>K9X1I7</accession>